<comment type="cofactor">
    <cofactor evidence="1">
        <name>Mg(2+)</name>
        <dbReference type="ChEBI" id="CHEBI:18420"/>
    </cofactor>
</comment>
<evidence type="ECO:0000259" key="10">
    <source>
        <dbReference type="Pfam" id="PF02879"/>
    </source>
</evidence>
<dbReference type="PRINTS" id="PR00509">
    <property type="entry name" value="PGMPMM"/>
</dbReference>
<dbReference type="SUPFAM" id="SSF53738">
    <property type="entry name" value="Phosphoglucomutase, first 3 domains"/>
    <property type="match status" value="3"/>
</dbReference>
<dbReference type="SUPFAM" id="SSF55957">
    <property type="entry name" value="Phosphoglucomutase, C-terminal domain"/>
    <property type="match status" value="1"/>
</dbReference>
<dbReference type="InterPro" id="IPR016066">
    <property type="entry name" value="A-D-PHexomutase_CS"/>
</dbReference>
<gene>
    <name evidence="12" type="ORF">COS76_01830</name>
</gene>
<proteinExistence type="inferred from homology"/>
<dbReference type="Pfam" id="PF02879">
    <property type="entry name" value="PGM_PMM_II"/>
    <property type="match status" value="1"/>
</dbReference>
<dbReference type="PROSITE" id="PS00710">
    <property type="entry name" value="PGM_PMM"/>
    <property type="match status" value="1"/>
</dbReference>
<evidence type="ECO:0000259" key="9">
    <source>
        <dbReference type="Pfam" id="PF02878"/>
    </source>
</evidence>
<feature type="domain" description="Alpha-D-phosphohexomutase alpha/beta/alpha" evidence="9">
    <location>
        <begin position="7"/>
        <end position="112"/>
    </location>
</feature>
<dbReference type="PANTHER" id="PTHR43771">
    <property type="entry name" value="PHOSPHOMANNOMUTASE"/>
    <property type="match status" value="1"/>
</dbReference>
<dbReference type="PANTHER" id="PTHR43771:SF2">
    <property type="entry name" value="PHOSPHOMANNOMUTASE_PHOSPHOGLUCOMUTASE"/>
    <property type="match status" value="1"/>
</dbReference>
<keyword evidence="3" id="KW-0597">Phosphoprotein</keyword>
<evidence type="ECO:0000259" key="8">
    <source>
        <dbReference type="Pfam" id="PF00408"/>
    </source>
</evidence>
<sequence>MTIKSTIFRPYDIRGIYPQEFNEDVAYRVSRSFCQKYRSAKKIIVAQDTRLSSPIIANAIIRGLVDADKQVIDIGIAPDPLFYFMIFNHKLDGGIMISASHNPKEYNGLMLSVKKPGAKMVLDIINDDLFKLRDLVLSDRKWPASRGKIGKVIKIQPEKEYLDYVARKIKLARPLKIVIDSSNGACGFLPEKIFKKLGCDVKTINGEFDGTFPNHLPDPYLEENLSDIKKAMRQYKADCGFCFDTDGDRVALIDERDRSASGDFCMLMLAREVLKKKKGPIIHDMRISKAVLDELAKQKVPTFFSICHHNAVIEEIIKRKAVFGGEITLHFLFPLDYYLCDDAVFAALKLAEVVSQQSSLAKYIDGLPYYPLSPEIFVDAPDDKKYQMIADFVKYLRKNNYDFVDVDGARINLKHGWALMRASNTGPMIKCRFEADTKEHLLEIEKEMLGVFTMAGLPITEKLYQDLGLR</sequence>
<dbReference type="Gene3D" id="3.30.310.50">
    <property type="entry name" value="Alpha-D-phosphohexomutase, C-terminal domain"/>
    <property type="match status" value="1"/>
</dbReference>
<evidence type="ECO:0000256" key="5">
    <source>
        <dbReference type="ARBA" id="ARBA00022842"/>
    </source>
</evidence>
<dbReference type="InterPro" id="IPR005846">
    <property type="entry name" value="A-D-PHexomutase_a/b/a-III"/>
</dbReference>
<dbReference type="GO" id="GO:0005975">
    <property type="term" value="P:carbohydrate metabolic process"/>
    <property type="evidence" value="ECO:0007669"/>
    <property type="project" value="InterPro"/>
</dbReference>
<dbReference type="Pfam" id="PF00408">
    <property type="entry name" value="PGM_PMM_IV"/>
    <property type="match status" value="1"/>
</dbReference>
<evidence type="ECO:0000313" key="12">
    <source>
        <dbReference type="EMBL" id="PIU75245.1"/>
    </source>
</evidence>
<dbReference type="InterPro" id="IPR036900">
    <property type="entry name" value="A-D-PHexomutase_C_sf"/>
</dbReference>
<evidence type="ECO:0000256" key="1">
    <source>
        <dbReference type="ARBA" id="ARBA00001946"/>
    </source>
</evidence>
<evidence type="ECO:0000256" key="7">
    <source>
        <dbReference type="RuleBase" id="RU004326"/>
    </source>
</evidence>
<dbReference type="GO" id="GO:0000287">
    <property type="term" value="F:magnesium ion binding"/>
    <property type="evidence" value="ECO:0007669"/>
    <property type="project" value="InterPro"/>
</dbReference>
<dbReference type="InterPro" id="IPR005841">
    <property type="entry name" value="Alpha-D-phosphohexomutase_SF"/>
</dbReference>
<dbReference type="Gene3D" id="3.40.120.10">
    <property type="entry name" value="Alpha-D-Glucose-1,6-Bisphosphate, subunit A, domain 3"/>
    <property type="match status" value="3"/>
</dbReference>
<evidence type="ECO:0000256" key="2">
    <source>
        <dbReference type="ARBA" id="ARBA00010231"/>
    </source>
</evidence>
<comment type="caution">
    <text evidence="12">The sequence shown here is derived from an EMBL/GenBank/DDBJ whole genome shotgun (WGS) entry which is preliminary data.</text>
</comment>
<feature type="domain" description="Alpha-D-phosphohexomutase alpha/beta/alpha" evidence="11">
    <location>
        <begin position="262"/>
        <end position="365"/>
    </location>
</feature>
<keyword evidence="5 7" id="KW-0460">Magnesium</keyword>
<evidence type="ECO:0000256" key="4">
    <source>
        <dbReference type="ARBA" id="ARBA00022723"/>
    </source>
</evidence>
<comment type="similarity">
    <text evidence="2 7">Belongs to the phosphohexose mutase family.</text>
</comment>
<evidence type="ECO:0000259" key="11">
    <source>
        <dbReference type="Pfam" id="PF02880"/>
    </source>
</evidence>
<evidence type="ECO:0008006" key="14">
    <source>
        <dbReference type="Google" id="ProtNLM"/>
    </source>
</evidence>
<dbReference type="Pfam" id="PF02880">
    <property type="entry name" value="PGM_PMM_III"/>
    <property type="match status" value="1"/>
</dbReference>
<dbReference type="CDD" id="cd03089">
    <property type="entry name" value="PMM_PGM"/>
    <property type="match status" value="1"/>
</dbReference>
<dbReference type="GO" id="GO:0016868">
    <property type="term" value="F:intramolecular phosphotransferase activity"/>
    <property type="evidence" value="ECO:0007669"/>
    <property type="project" value="InterPro"/>
</dbReference>
<dbReference type="Proteomes" id="UP000228775">
    <property type="component" value="Unassembled WGS sequence"/>
</dbReference>
<dbReference type="Pfam" id="PF02878">
    <property type="entry name" value="PGM_PMM_I"/>
    <property type="match status" value="1"/>
</dbReference>
<feature type="domain" description="Alpha-D-phosphohexomutase C-terminal" evidence="8">
    <location>
        <begin position="382"/>
        <end position="449"/>
    </location>
</feature>
<dbReference type="InterPro" id="IPR016055">
    <property type="entry name" value="A-D-PHexomutase_a/b/a-I/II/III"/>
</dbReference>
<organism evidence="12 13">
    <name type="scientific">Candidatus Portnoybacteria bacterium CG06_land_8_20_14_3_00_39_12</name>
    <dbReference type="NCBI Taxonomy" id="1974809"/>
    <lineage>
        <taxon>Bacteria</taxon>
        <taxon>Candidatus Portnoyibacteriota</taxon>
    </lineage>
</organism>
<keyword evidence="4 7" id="KW-0479">Metal-binding</keyword>
<reference evidence="13" key="1">
    <citation type="submission" date="2017-09" db="EMBL/GenBank/DDBJ databases">
        <title>Depth-based differentiation of microbial function through sediment-hosted aquifers and enrichment of novel symbionts in the deep terrestrial subsurface.</title>
        <authorList>
            <person name="Probst A.J."/>
            <person name="Ladd B."/>
            <person name="Jarett J.K."/>
            <person name="Geller-Mcgrath D.E."/>
            <person name="Sieber C.M.K."/>
            <person name="Emerson J.B."/>
            <person name="Anantharaman K."/>
            <person name="Thomas B.C."/>
            <person name="Malmstrom R."/>
            <person name="Stieglmeier M."/>
            <person name="Klingl A."/>
            <person name="Woyke T."/>
            <person name="Ryan C.M."/>
            <person name="Banfield J.F."/>
        </authorList>
    </citation>
    <scope>NUCLEOTIDE SEQUENCE [LARGE SCALE GENOMIC DNA]</scope>
</reference>
<evidence type="ECO:0000313" key="13">
    <source>
        <dbReference type="Proteomes" id="UP000228775"/>
    </source>
</evidence>
<accession>A0A2M7AX82</accession>
<dbReference type="InterPro" id="IPR005844">
    <property type="entry name" value="A-D-PHexomutase_a/b/a-I"/>
</dbReference>
<protein>
    <recommendedName>
        <fullName evidence="14">Phosphomannomutase</fullName>
    </recommendedName>
</protein>
<feature type="domain" description="Alpha-D-phosphohexomutase alpha/beta/alpha" evidence="10">
    <location>
        <begin position="159"/>
        <end position="256"/>
    </location>
</feature>
<name>A0A2M7AX82_9BACT</name>
<evidence type="ECO:0000256" key="3">
    <source>
        <dbReference type="ARBA" id="ARBA00022553"/>
    </source>
</evidence>
<dbReference type="InterPro" id="IPR005845">
    <property type="entry name" value="A-D-PHexomutase_a/b/a-II"/>
</dbReference>
<dbReference type="AlphaFoldDB" id="A0A2M7AX82"/>
<dbReference type="EMBL" id="PEVY01000039">
    <property type="protein sequence ID" value="PIU75245.1"/>
    <property type="molecule type" value="Genomic_DNA"/>
</dbReference>
<evidence type="ECO:0000256" key="6">
    <source>
        <dbReference type="ARBA" id="ARBA00023235"/>
    </source>
</evidence>
<keyword evidence="6" id="KW-0413">Isomerase</keyword>
<dbReference type="InterPro" id="IPR005843">
    <property type="entry name" value="A-D-PHexomutase_C"/>
</dbReference>